<keyword evidence="19" id="KW-0560">Oxidoreductase</keyword>
<dbReference type="GO" id="GO:0016655">
    <property type="term" value="F:oxidoreductase activity, acting on NAD(P)H, quinone or similar compound as acceptor"/>
    <property type="evidence" value="ECO:0007669"/>
    <property type="project" value="UniProtKB-UniRule"/>
</dbReference>
<evidence type="ECO:0000256" key="5">
    <source>
        <dbReference type="ARBA" id="ARBA00022630"/>
    </source>
</evidence>
<evidence type="ECO:0000256" key="1">
    <source>
        <dbReference type="ARBA" id="ARBA00022448"/>
    </source>
</evidence>
<dbReference type="GO" id="GO:0005886">
    <property type="term" value="C:plasma membrane"/>
    <property type="evidence" value="ECO:0007669"/>
    <property type="project" value="UniProtKB-SubCell"/>
</dbReference>
<dbReference type="HAMAP" id="MF_00427">
    <property type="entry name" value="NqrC"/>
    <property type="match status" value="1"/>
</dbReference>
<name>A0A518CRM9_9PLAN</name>
<proteinExistence type="inferred from homology"/>
<dbReference type="EC" id="7.2.1.1" evidence="16 17"/>
<dbReference type="AlphaFoldDB" id="A0A518CRM9"/>
<evidence type="ECO:0000256" key="9">
    <source>
        <dbReference type="ARBA" id="ARBA00022989"/>
    </source>
</evidence>
<dbReference type="Pfam" id="PF04205">
    <property type="entry name" value="FMN_bind"/>
    <property type="match status" value="1"/>
</dbReference>
<evidence type="ECO:0000256" key="13">
    <source>
        <dbReference type="ARBA" id="ARBA00023075"/>
    </source>
</evidence>
<dbReference type="PANTHER" id="PTHR37838">
    <property type="entry name" value="NA(+)-TRANSLOCATING NADH-QUINONE REDUCTASE SUBUNIT C"/>
    <property type="match status" value="1"/>
</dbReference>
<evidence type="ECO:0000256" key="16">
    <source>
        <dbReference type="HAMAP-Rule" id="MF_00427"/>
    </source>
</evidence>
<keyword evidence="3" id="KW-0997">Cell inner membrane</keyword>
<evidence type="ECO:0000256" key="12">
    <source>
        <dbReference type="ARBA" id="ARBA00023065"/>
    </source>
</evidence>
<feature type="transmembrane region" description="Helical" evidence="16">
    <location>
        <begin position="6"/>
        <end position="31"/>
    </location>
</feature>
<evidence type="ECO:0000256" key="2">
    <source>
        <dbReference type="ARBA" id="ARBA00022475"/>
    </source>
</evidence>
<dbReference type="KEGG" id="plon:Pla110_36190"/>
<comment type="catalytic activity">
    <reaction evidence="16 17">
        <text>a ubiquinone + n Na(+)(in) + NADH + H(+) = a ubiquinol + n Na(+)(out) + NAD(+)</text>
        <dbReference type="Rhea" id="RHEA:47748"/>
        <dbReference type="Rhea" id="RHEA-COMP:9565"/>
        <dbReference type="Rhea" id="RHEA-COMP:9566"/>
        <dbReference type="ChEBI" id="CHEBI:15378"/>
        <dbReference type="ChEBI" id="CHEBI:16389"/>
        <dbReference type="ChEBI" id="CHEBI:17976"/>
        <dbReference type="ChEBI" id="CHEBI:29101"/>
        <dbReference type="ChEBI" id="CHEBI:57540"/>
        <dbReference type="ChEBI" id="CHEBI:57945"/>
        <dbReference type="EC" id="7.2.1.1"/>
    </reaction>
</comment>
<dbReference type="EMBL" id="CP036281">
    <property type="protein sequence ID" value="QDU81868.1"/>
    <property type="molecule type" value="Genomic_DNA"/>
</dbReference>
<dbReference type="NCBIfam" id="TIGR01938">
    <property type="entry name" value="nqrC"/>
    <property type="match status" value="1"/>
</dbReference>
<dbReference type="InterPro" id="IPR007329">
    <property type="entry name" value="FMN-bd"/>
</dbReference>
<keyword evidence="2 16" id="KW-1003">Cell membrane</keyword>
<reference evidence="19 20" key="1">
    <citation type="submission" date="2019-02" db="EMBL/GenBank/DDBJ databases">
        <title>Deep-cultivation of Planctomycetes and their phenomic and genomic characterization uncovers novel biology.</title>
        <authorList>
            <person name="Wiegand S."/>
            <person name="Jogler M."/>
            <person name="Boedeker C."/>
            <person name="Pinto D."/>
            <person name="Vollmers J."/>
            <person name="Rivas-Marin E."/>
            <person name="Kohn T."/>
            <person name="Peeters S.H."/>
            <person name="Heuer A."/>
            <person name="Rast P."/>
            <person name="Oberbeckmann S."/>
            <person name="Bunk B."/>
            <person name="Jeske O."/>
            <person name="Meyerdierks A."/>
            <person name="Storesund J.E."/>
            <person name="Kallscheuer N."/>
            <person name="Luecker S."/>
            <person name="Lage O.M."/>
            <person name="Pohl T."/>
            <person name="Merkel B.J."/>
            <person name="Hornburger P."/>
            <person name="Mueller R.-W."/>
            <person name="Bruemmer F."/>
            <person name="Labrenz M."/>
            <person name="Spormann A.M."/>
            <person name="Op den Camp H."/>
            <person name="Overmann J."/>
            <person name="Amann R."/>
            <person name="Jetten M.S.M."/>
            <person name="Mascher T."/>
            <person name="Medema M.H."/>
            <person name="Devos D.P."/>
            <person name="Kaster A.-K."/>
            <person name="Ovreas L."/>
            <person name="Rohde M."/>
            <person name="Galperin M.Y."/>
            <person name="Jogler C."/>
        </authorList>
    </citation>
    <scope>NUCLEOTIDE SEQUENCE [LARGE SCALE GENOMIC DNA]</scope>
    <source>
        <strain evidence="19 20">Pla110</strain>
    </source>
</reference>
<keyword evidence="8 16" id="KW-1278">Translocase</keyword>
<evidence type="ECO:0000256" key="15">
    <source>
        <dbReference type="ARBA" id="ARBA00023201"/>
    </source>
</evidence>
<comment type="similarity">
    <text evidence="16 17">Belongs to the NqrC family.</text>
</comment>
<feature type="modified residue" description="FMN phosphoryl threonine" evidence="16">
    <location>
        <position position="236"/>
    </location>
</feature>
<keyword evidence="1 16" id="KW-0813">Transport</keyword>
<evidence type="ECO:0000313" key="19">
    <source>
        <dbReference type="EMBL" id="QDU81868.1"/>
    </source>
</evidence>
<dbReference type="RefSeq" id="WP_144997580.1">
    <property type="nucleotide sequence ID" value="NZ_CP036281.1"/>
</dbReference>
<keyword evidence="12 16" id="KW-0406">Ion transport</keyword>
<sequence length="268" mass="29505">MQRDSVQNVIVVSLGLCLVCSVIVSSVAVSLRPIQKKNQELDFQKNILSAAGMWNPEEDAPTSGEGTVEEVFAQVEPRLVDLETGEYVSGSEVDFNVSDYDPRKASKDPDLSKPVENDIAGIKTRERYTFVYEVKGEDDQVSLFIFPIRGYGLWSTLRGFIAIDKDLLTIRGLTFYEHAETPGLGGEVDNPNWKATWPGKIAFNDEGDVTITVIKGQVTADDPNAQYKIDGLSGATITTKGIDNMLQYWLGENGFGPFINKIRSAGDQ</sequence>
<keyword evidence="14 16" id="KW-0472">Membrane</keyword>
<keyword evidence="11 16" id="KW-0915">Sodium</keyword>
<keyword evidence="13 16" id="KW-0830">Ubiquinone</keyword>
<protein>
    <recommendedName>
        <fullName evidence="16 17">Na(+)-translocating NADH-quinone reductase subunit C</fullName>
        <shortName evidence="16 17">Na(+)-NQR subunit C</shortName>
        <shortName evidence="16 17">Na(+)-translocating NQR subunit C</shortName>
        <ecNumber evidence="16 17">7.2.1.1</ecNumber>
    </recommendedName>
    <alternativeName>
        <fullName evidence="16 17">NQR complex subunit C</fullName>
    </alternativeName>
    <alternativeName>
        <fullName evidence="16 17">NQR-1 subunit C</fullName>
    </alternativeName>
</protein>
<dbReference type="SMART" id="SM00900">
    <property type="entry name" value="FMN_bind"/>
    <property type="match status" value="1"/>
</dbReference>
<dbReference type="PIRSF" id="PIRSF009437">
    <property type="entry name" value="NQR-1_subunit_C"/>
    <property type="match status" value="1"/>
</dbReference>
<keyword evidence="15 16" id="KW-0739">Sodium transport</keyword>
<comment type="subcellular location">
    <subcellularLocation>
        <location evidence="16">Cell membrane</location>
        <topology evidence="16">Single-pass membrane protein</topology>
    </subcellularLocation>
</comment>
<evidence type="ECO:0000313" key="20">
    <source>
        <dbReference type="Proteomes" id="UP000317178"/>
    </source>
</evidence>
<keyword evidence="20" id="KW-1185">Reference proteome</keyword>
<keyword evidence="6 16" id="KW-0288">FMN</keyword>
<evidence type="ECO:0000256" key="7">
    <source>
        <dbReference type="ARBA" id="ARBA00022692"/>
    </source>
</evidence>
<dbReference type="Proteomes" id="UP000317178">
    <property type="component" value="Chromosome"/>
</dbReference>
<accession>A0A518CRM9</accession>
<evidence type="ECO:0000256" key="3">
    <source>
        <dbReference type="ARBA" id="ARBA00022519"/>
    </source>
</evidence>
<comment type="caution">
    <text evidence="16">Lacks conserved residue(s) required for the propagation of feature annotation.</text>
</comment>
<keyword evidence="10 16" id="KW-0520">NAD</keyword>
<dbReference type="OrthoDB" id="9794010at2"/>
<dbReference type="InterPro" id="IPR010204">
    <property type="entry name" value="NqrC"/>
</dbReference>
<evidence type="ECO:0000256" key="6">
    <source>
        <dbReference type="ARBA" id="ARBA00022643"/>
    </source>
</evidence>
<dbReference type="NCBIfam" id="NF003749">
    <property type="entry name" value="PRK05346.1-5"/>
    <property type="match status" value="1"/>
</dbReference>
<evidence type="ECO:0000256" key="14">
    <source>
        <dbReference type="ARBA" id="ARBA00023136"/>
    </source>
</evidence>
<gene>
    <name evidence="16 19" type="primary">nqrC</name>
    <name evidence="19" type="ORF">Pla110_36190</name>
</gene>
<dbReference type="PANTHER" id="PTHR37838:SF1">
    <property type="entry name" value="NA(+)-TRANSLOCATING NADH-QUINONE REDUCTASE SUBUNIT C"/>
    <property type="match status" value="1"/>
</dbReference>
<evidence type="ECO:0000256" key="17">
    <source>
        <dbReference type="PIRNR" id="PIRNR009437"/>
    </source>
</evidence>
<comment type="subunit">
    <text evidence="16 17">Composed of six subunits; NqrA, NqrB, NqrC, NqrD, NqrE and NqrF.</text>
</comment>
<keyword evidence="5 16" id="KW-0285">Flavoprotein</keyword>
<keyword evidence="7 16" id="KW-0812">Transmembrane</keyword>
<comment type="cofactor">
    <cofactor evidence="16 17">
        <name>FMN</name>
        <dbReference type="ChEBI" id="CHEBI:58210"/>
    </cofactor>
</comment>
<evidence type="ECO:0000256" key="8">
    <source>
        <dbReference type="ARBA" id="ARBA00022967"/>
    </source>
</evidence>
<comment type="function">
    <text evidence="16">NQR complex catalyzes the reduction of ubiquinone-1 to ubiquinol by two successive reactions, coupled with the transport of Na(+) ions from the cytoplasm to the periplasm. NqrA to NqrE are probably involved in the second step, the conversion of ubisemiquinone to ubiquinol.</text>
</comment>
<evidence type="ECO:0000259" key="18">
    <source>
        <dbReference type="SMART" id="SM00900"/>
    </source>
</evidence>
<organism evidence="19 20">
    <name type="scientific">Polystyrenella longa</name>
    <dbReference type="NCBI Taxonomy" id="2528007"/>
    <lineage>
        <taxon>Bacteria</taxon>
        <taxon>Pseudomonadati</taxon>
        <taxon>Planctomycetota</taxon>
        <taxon>Planctomycetia</taxon>
        <taxon>Planctomycetales</taxon>
        <taxon>Planctomycetaceae</taxon>
        <taxon>Polystyrenella</taxon>
    </lineage>
</organism>
<dbReference type="GO" id="GO:0006814">
    <property type="term" value="P:sodium ion transport"/>
    <property type="evidence" value="ECO:0007669"/>
    <property type="project" value="UniProtKB-UniRule"/>
</dbReference>
<keyword evidence="4 16" id="KW-0597">Phosphoprotein</keyword>
<feature type="domain" description="FMN-binding" evidence="18">
    <location>
        <begin position="152"/>
        <end position="253"/>
    </location>
</feature>
<evidence type="ECO:0000256" key="10">
    <source>
        <dbReference type="ARBA" id="ARBA00023027"/>
    </source>
</evidence>
<evidence type="ECO:0000256" key="4">
    <source>
        <dbReference type="ARBA" id="ARBA00022553"/>
    </source>
</evidence>
<evidence type="ECO:0000256" key="11">
    <source>
        <dbReference type="ARBA" id="ARBA00023053"/>
    </source>
</evidence>
<dbReference type="GO" id="GO:0010181">
    <property type="term" value="F:FMN binding"/>
    <property type="evidence" value="ECO:0007669"/>
    <property type="project" value="UniProtKB-UniRule"/>
</dbReference>
<keyword evidence="9 16" id="KW-1133">Transmembrane helix</keyword>